<keyword evidence="4 5" id="KW-0472">Membrane</keyword>
<dbReference type="InterPro" id="IPR001104">
    <property type="entry name" value="3-oxo-5_a-steroid_4-DH_C"/>
</dbReference>
<dbReference type="RefSeq" id="XP_001643733.1">
    <property type="nucleotide sequence ID" value="XM_001643683.1"/>
</dbReference>
<dbReference type="GO" id="GO:0005789">
    <property type="term" value="C:endoplasmic reticulum membrane"/>
    <property type="evidence" value="ECO:0007669"/>
    <property type="project" value="UniProtKB-SubCell"/>
</dbReference>
<dbReference type="OrthoDB" id="541710at2759"/>
<feature type="domain" description="3-oxo-5-alpha-steroid 4-dehydrogenase C-terminal" evidence="6">
    <location>
        <begin position="147"/>
        <end position="253"/>
    </location>
</feature>
<protein>
    <recommendedName>
        <fullName evidence="5">Polyprenal reductase</fullName>
        <ecNumber evidence="5">1.3.1.94</ecNumber>
    </recommendedName>
</protein>
<dbReference type="PANTHER" id="PTHR14624:SF0">
    <property type="entry name" value="POLYPRENOL REDUCTASE"/>
    <property type="match status" value="1"/>
</dbReference>
<dbReference type="GO" id="GO:0006488">
    <property type="term" value="P:dolichol-linked oligosaccharide biosynthetic process"/>
    <property type="evidence" value="ECO:0007669"/>
    <property type="project" value="UniProtKB-UniRule"/>
</dbReference>
<feature type="transmembrane region" description="Helical" evidence="5">
    <location>
        <begin position="68"/>
        <end position="84"/>
    </location>
</feature>
<keyword evidence="8" id="KW-1185">Reference proteome</keyword>
<dbReference type="PROSITE" id="PS50244">
    <property type="entry name" value="S5A_REDUCTASE"/>
    <property type="match status" value="1"/>
</dbReference>
<dbReference type="Proteomes" id="UP000000267">
    <property type="component" value="Unassembled WGS sequence"/>
</dbReference>
<comment type="catalytic activity">
    <reaction evidence="5">
        <text>a di-trans,poly-cis-dolichal + NADP(+) = a di-trans,poly-cis-polyprenal + NADPH + H(+)</text>
        <dbReference type="Rhea" id="RHEA:80727"/>
        <dbReference type="Rhea" id="RHEA-COMP:19536"/>
        <dbReference type="Rhea" id="RHEA-COMP:19537"/>
        <dbReference type="ChEBI" id="CHEBI:15378"/>
        <dbReference type="ChEBI" id="CHEBI:57783"/>
        <dbReference type="ChEBI" id="CHEBI:58349"/>
        <dbReference type="ChEBI" id="CHEBI:231623"/>
        <dbReference type="ChEBI" id="CHEBI:231637"/>
        <dbReference type="EC" id="1.3.1.94"/>
    </reaction>
    <physiologicalReaction direction="right-to-left" evidence="5">
        <dbReference type="Rhea" id="RHEA:80729"/>
    </physiologicalReaction>
</comment>
<accession>A7TPE7</accession>
<comment type="similarity">
    <text evidence="5">Belongs to the steroid 5-alpha reductase family. Polyprenal reductase subfamily.</text>
</comment>
<dbReference type="FunCoup" id="A7TPE7">
    <property type="interactions" value="361"/>
</dbReference>
<keyword evidence="5" id="KW-0521">NADP</keyword>
<dbReference type="EMBL" id="DS480441">
    <property type="protein sequence ID" value="EDO15875.1"/>
    <property type="molecule type" value="Genomic_DNA"/>
</dbReference>
<evidence type="ECO:0000313" key="8">
    <source>
        <dbReference type="Proteomes" id="UP000000267"/>
    </source>
</evidence>
<comment type="function">
    <text evidence="5">Plays a key role in early steps of protein N-linked glycosylation by being involved in the conversion of polyprenol into dolichol. Acts as a polyprenal reductase that mediates the reduction of polyprenal into dolichal in a NADP-dependent mechanism. Dolichols are required for the synthesis of dolichol-linked monosaccharides and the oligosaccharide precursor used for N-glycosylation.</text>
</comment>
<dbReference type="GeneID" id="5543985"/>
<dbReference type="GO" id="GO:0016095">
    <property type="term" value="P:polyprenol catabolic process"/>
    <property type="evidence" value="ECO:0007669"/>
    <property type="project" value="UniProtKB-UniRule"/>
</dbReference>
<dbReference type="EC" id="1.3.1.94" evidence="5"/>
<dbReference type="GO" id="GO:0003865">
    <property type="term" value="F:3-oxo-5-alpha-steroid 4-dehydrogenase activity"/>
    <property type="evidence" value="ECO:0007669"/>
    <property type="project" value="TreeGrafter"/>
</dbReference>
<dbReference type="PhylomeDB" id="A7TPE7"/>
<evidence type="ECO:0000259" key="6">
    <source>
        <dbReference type="Pfam" id="PF02544"/>
    </source>
</evidence>
<evidence type="ECO:0000256" key="2">
    <source>
        <dbReference type="ARBA" id="ARBA00022692"/>
    </source>
</evidence>
<evidence type="ECO:0000256" key="4">
    <source>
        <dbReference type="ARBA" id="ARBA00023136"/>
    </source>
</evidence>
<dbReference type="HOGENOM" id="CLU_044409_0_0_1"/>
<name>A7TPE7_VANPO</name>
<dbReference type="eggNOG" id="KOG1640">
    <property type="taxonomic scope" value="Eukaryota"/>
</dbReference>
<feature type="transmembrane region" description="Helical" evidence="5">
    <location>
        <begin position="6"/>
        <end position="29"/>
    </location>
</feature>
<dbReference type="OMA" id="RFYETNF"/>
<dbReference type="PANTHER" id="PTHR14624">
    <property type="entry name" value="DFG10 PROTEIN"/>
    <property type="match status" value="1"/>
</dbReference>
<dbReference type="GO" id="GO:0102389">
    <property type="term" value="F:polyprenol reductase activity"/>
    <property type="evidence" value="ECO:0007669"/>
    <property type="project" value="UniProtKB-UniRule"/>
</dbReference>
<dbReference type="GO" id="GO:0160198">
    <property type="term" value="F:polyprenal reductase activity"/>
    <property type="evidence" value="ECO:0007669"/>
    <property type="project" value="UniProtKB-EC"/>
</dbReference>
<comment type="subcellular location">
    <subcellularLocation>
        <location evidence="1">Endomembrane system</location>
        <topology evidence="1">Multi-pass membrane protein</topology>
    </subcellularLocation>
    <subcellularLocation>
        <location evidence="5">Endoplasmic reticulum membrane</location>
    </subcellularLocation>
</comment>
<dbReference type="InParanoid" id="A7TPE7"/>
<feature type="transmembrane region" description="Helical" evidence="5">
    <location>
        <begin position="212"/>
        <end position="234"/>
    </location>
</feature>
<keyword evidence="3 5" id="KW-1133">Transmembrane helix</keyword>
<dbReference type="STRING" id="436907.A7TPE7"/>
<keyword evidence="2 5" id="KW-0812">Transmembrane</keyword>
<dbReference type="AlphaFoldDB" id="A7TPE7"/>
<comment type="pathway">
    <text evidence="5">Protein modification; protein glycosylation.</text>
</comment>
<dbReference type="GO" id="GO:0043048">
    <property type="term" value="P:dolichyl monophosphate biosynthetic process"/>
    <property type="evidence" value="ECO:0007669"/>
    <property type="project" value="EnsemblFungi"/>
</dbReference>
<keyword evidence="5" id="KW-0256">Endoplasmic reticulum</keyword>
<evidence type="ECO:0000256" key="5">
    <source>
        <dbReference type="RuleBase" id="RU367081"/>
    </source>
</evidence>
<gene>
    <name evidence="7" type="ORF">Kpol_1009p22</name>
</gene>
<evidence type="ECO:0000313" key="7">
    <source>
        <dbReference type="EMBL" id="EDO15875.1"/>
    </source>
</evidence>
<reference evidence="7 8" key="1">
    <citation type="journal article" date="2007" name="Proc. Natl. Acad. Sci. U.S.A.">
        <title>Independent sorting-out of thousands of duplicated gene pairs in two yeast species descended from a whole-genome duplication.</title>
        <authorList>
            <person name="Scannell D.R."/>
            <person name="Frank A.C."/>
            <person name="Conant G.C."/>
            <person name="Byrne K.P."/>
            <person name="Woolfit M."/>
            <person name="Wolfe K.H."/>
        </authorList>
    </citation>
    <scope>NUCLEOTIDE SEQUENCE [LARGE SCALE GENOMIC DNA]</scope>
    <source>
        <strain evidence="8">ATCC 22028 / DSM 70294 / BCRC 21397 / CBS 2163 / NBRC 10782 / NRRL Y-8283 / UCD 57-17</strain>
    </source>
</reference>
<dbReference type="Pfam" id="PF02544">
    <property type="entry name" value="Steroid_dh"/>
    <property type="match status" value="1"/>
</dbReference>
<dbReference type="GO" id="GO:0007124">
    <property type="term" value="P:pseudohyphal growth"/>
    <property type="evidence" value="ECO:0007669"/>
    <property type="project" value="EnsemblFungi"/>
</dbReference>
<keyword evidence="5" id="KW-0560">Oxidoreductase</keyword>
<sequence>MDLIYLVTIGYRCSFVIGLLSLFIAKLYLPVFLQYGKTITKNNKGESNDSNVNKVLFKIEHFTVPKSYFSHFYIISTILSIAVLKDYPKYPISWLLLVHSLRRLYETIYVSKYSKNSRMNWSHYIVGIWFYSVLHLIVRIKLHQGKISKDINIVSLVIFIIASWDQYKNHRVLSELVKYSLPTKRLFKICCSPHYFDEILIYSSFVSYNNEFIWLLIWVIASLSISAIETKAYYKDKFRHQFVPNHAIIPFIL</sequence>
<dbReference type="InterPro" id="IPR039698">
    <property type="entry name" value="Dfg10/SRD5A3"/>
</dbReference>
<dbReference type="KEGG" id="vpo:Kpol_1009p22"/>
<proteinExistence type="inferred from homology"/>
<dbReference type="UniPathway" id="UPA00378"/>
<feature type="transmembrane region" description="Helical" evidence="5">
    <location>
        <begin position="121"/>
        <end position="138"/>
    </location>
</feature>
<evidence type="ECO:0000256" key="1">
    <source>
        <dbReference type="ARBA" id="ARBA00004127"/>
    </source>
</evidence>
<evidence type="ECO:0000256" key="3">
    <source>
        <dbReference type="ARBA" id="ARBA00022989"/>
    </source>
</evidence>
<organism evidence="8">
    <name type="scientific">Vanderwaltozyma polyspora (strain ATCC 22028 / DSM 70294 / BCRC 21397 / CBS 2163 / NBRC 10782 / NRRL Y-8283 / UCD 57-17)</name>
    <name type="common">Kluyveromyces polysporus</name>
    <dbReference type="NCBI Taxonomy" id="436907"/>
    <lineage>
        <taxon>Eukaryota</taxon>
        <taxon>Fungi</taxon>
        <taxon>Dikarya</taxon>
        <taxon>Ascomycota</taxon>
        <taxon>Saccharomycotina</taxon>
        <taxon>Saccharomycetes</taxon>
        <taxon>Saccharomycetales</taxon>
        <taxon>Saccharomycetaceae</taxon>
        <taxon>Vanderwaltozyma</taxon>
    </lineage>
</organism>